<comment type="caution">
    <text evidence="5">The sequence shown here is derived from an EMBL/GenBank/DDBJ whole genome shotgun (WGS) entry which is preliminary data.</text>
</comment>
<keyword evidence="2" id="KW-0238">DNA-binding</keyword>
<evidence type="ECO:0000256" key="3">
    <source>
        <dbReference type="ARBA" id="ARBA00023163"/>
    </source>
</evidence>
<dbReference type="SMART" id="SM00421">
    <property type="entry name" value="HTH_LUXR"/>
    <property type="match status" value="1"/>
</dbReference>
<keyword evidence="1" id="KW-0805">Transcription regulation</keyword>
<dbReference type="PANTHER" id="PTHR44688:SF16">
    <property type="entry name" value="DNA-BINDING TRANSCRIPTIONAL ACTIVATOR DEVR_DOSR"/>
    <property type="match status" value="1"/>
</dbReference>
<dbReference type="RefSeq" id="WP_094268737.1">
    <property type="nucleotide sequence ID" value="NZ_JAQVFK010000045.1"/>
</dbReference>
<evidence type="ECO:0000313" key="6">
    <source>
        <dbReference type="Proteomes" id="UP000215181"/>
    </source>
</evidence>
<dbReference type="PANTHER" id="PTHR44688">
    <property type="entry name" value="DNA-BINDING TRANSCRIPTIONAL ACTIVATOR DEVR_DOSR"/>
    <property type="match status" value="1"/>
</dbReference>
<sequence length="206" mass="21396">MNNYLIAGAPGELTARWQGAFPEGRTLAVSDLSAALPSGSVLWLPASGPDWRATLTALRQRAPQAAVVVMSAVPEVGEARDALAAGARAYCHIAASPGLLREVGLVVAHGGLWLGEALMSRLLGTLASALPPRPAASELDSLSARELEVARAVADGLSNKEVAERLGIAERTVKAHLGMVFSKLGVRDRLQLMLRLGHGADADLAG</sequence>
<dbReference type="GO" id="GO:0006355">
    <property type="term" value="P:regulation of DNA-templated transcription"/>
    <property type="evidence" value="ECO:0007669"/>
    <property type="project" value="InterPro"/>
</dbReference>
<evidence type="ECO:0000313" key="5">
    <source>
        <dbReference type="EMBL" id="OYD53425.1"/>
    </source>
</evidence>
<evidence type="ECO:0000256" key="1">
    <source>
        <dbReference type="ARBA" id="ARBA00023015"/>
    </source>
</evidence>
<dbReference type="GO" id="GO:0003677">
    <property type="term" value="F:DNA binding"/>
    <property type="evidence" value="ECO:0007669"/>
    <property type="project" value="UniProtKB-KW"/>
</dbReference>
<evidence type="ECO:0000256" key="2">
    <source>
        <dbReference type="ARBA" id="ARBA00023125"/>
    </source>
</evidence>
<evidence type="ECO:0000259" key="4">
    <source>
        <dbReference type="PROSITE" id="PS50043"/>
    </source>
</evidence>
<proteinExistence type="predicted"/>
<dbReference type="EMBL" id="NOIH01000014">
    <property type="protein sequence ID" value="OYD53425.1"/>
    <property type="molecule type" value="Genomic_DNA"/>
</dbReference>
<feature type="domain" description="HTH luxR-type" evidence="4">
    <location>
        <begin position="135"/>
        <end position="200"/>
    </location>
</feature>
<gene>
    <name evidence="5" type="ORF">CGK74_12100</name>
</gene>
<dbReference type="CDD" id="cd06170">
    <property type="entry name" value="LuxR_C_like"/>
    <property type="match status" value="1"/>
</dbReference>
<dbReference type="InterPro" id="IPR000792">
    <property type="entry name" value="Tscrpt_reg_LuxR_C"/>
</dbReference>
<dbReference type="Gene3D" id="3.40.50.2300">
    <property type="match status" value="1"/>
</dbReference>
<dbReference type="InterPro" id="IPR016032">
    <property type="entry name" value="Sig_transdc_resp-reg_C-effctor"/>
</dbReference>
<keyword evidence="6" id="KW-1185">Reference proteome</keyword>
<dbReference type="Pfam" id="PF00196">
    <property type="entry name" value="GerE"/>
    <property type="match status" value="1"/>
</dbReference>
<keyword evidence="3" id="KW-0804">Transcription</keyword>
<dbReference type="Proteomes" id="UP000215181">
    <property type="component" value="Unassembled WGS sequence"/>
</dbReference>
<dbReference type="SUPFAM" id="SSF46894">
    <property type="entry name" value="C-terminal effector domain of the bipartite response regulators"/>
    <property type="match status" value="1"/>
</dbReference>
<reference evidence="5 6" key="1">
    <citation type="submission" date="2017-07" db="EMBL/GenBank/DDBJ databases">
        <title>Thauera sp. KNDSS-Mac4 genome sequence and assembly.</title>
        <authorList>
            <person name="Mayilraj S."/>
        </authorList>
    </citation>
    <scope>NUCLEOTIDE SEQUENCE [LARGE SCALE GENOMIC DNA]</scope>
    <source>
        <strain evidence="5 6">KNDSS-Mac4</strain>
    </source>
</reference>
<dbReference type="PROSITE" id="PS50043">
    <property type="entry name" value="HTH_LUXR_2"/>
    <property type="match status" value="1"/>
</dbReference>
<organism evidence="5 6">
    <name type="scientific">Thauera propionica</name>
    <dbReference type="NCBI Taxonomy" id="2019431"/>
    <lineage>
        <taxon>Bacteria</taxon>
        <taxon>Pseudomonadati</taxon>
        <taxon>Pseudomonadota</taxon>
        <taxon>Betaproteobacteria</taxon>
        <taxon>Rhodocyclales</taxon>
        <taxon>Zoogloeaceae</taxon>
        <taxon>Thauera</taxon>
    </lineage>
</organism>
<dbReference type="AlphaFoldDB" id="A0A235EYB6"/>
<dbReference type="OrthoDB" id="9794397at2"/>
<protein>
    <recommendedName>
        <fullName evidence="4">HTH luxR-type domain-containing protein</fullName>
    </recommendedName>
</protein>
<name>A0A235EYB6_9RHOO</name>
<accession>A0A235EYB6</accession>
<dbReference type="PRINTS" id="PR00038">
    <property type="entry name" value="HTHLUXR"/>
</dbReference>